<protein>
    <submittedName>
        <fullName evidence="1">Uncharacterized protein</fullName>
    </submittedName>
</protein>
<dbReference type="GO" id="GO:0003677">
    <property type="term" value="F:DNA binding"/>
    <property type="evidence" value="ECO:0007669"/>
    <property type="project" value="InterPro"/>
</dbReference>
<dbReference type="EMBL" id="PFCP01000037">
    <property type="protein sequence ID" value="PIR68926.1"/>
    <property type="molecule type" value="Genomic_DNA"/>
</dbReference>
<dbReference type="Gene3D" id="2.30.30.110">
    <property type="match status" value="1"/>
</dbReference>
<evidence type="ECO:0000313" key="1">
    <source>
        <dbReference type="EMBL" id="PIR68926.1"/>
    </source>
</evidence>
<dbReference type="Pfam" id="PF02452">
    <property type="entry name" value="PemK_toxin"/>
    <property type="match status" value="1"/>
</dbReference>
<sequence>MFGIPCSSVDKENKYYFKIKIETINFETSALLSQAKTISSKRLVRKIDKVGSGSFIKLKTALHKAVF</sequence>
<dbReference type="Proteomes" id="UP000228613">
    <property type="component" value="Unassembled WGS sequence"/>
</dbReference>
<dbReference type="InterPro" id="IPR003477">
    <property type="entry name" value="PemK-like"/>
</dbReference>
<comment type="caution">
    <text evidence="1">The sequence shown here is derived from an EMBL/GenBank/DDBJ whole genome shotgun (WGS) entry which is preliminary data.</text>
</comment>
<dbReference type="InterPro" id="IPR011067">
    <property type="entry name" value="Plasmid_toxin/cell-grow_inhib"/>
</dbReference>
<evidence type="ECO:0000313" key="2">
    <source>
        <dbReference type="Proteomes" id="UP000228613"/>
    </source>
</evidence>
<name>A0A2J0JI10_9BACT</name>
<proteinExistence type="predicted"/>
<dbReference type="SUPFAM" id="SSF50118">
    <property type="entry name" value="Cell growth inhibitor/plasmid maintenance toxic component"/>
    <property type="match status" value="1"/>
</dbReference>
<reference evidence="2" key="1">
    <citation type="submission" date="2017-09" db="EMBL/GenBank/DDBJ databases">
        <title>Depth-based differentiation of microbial function through sediment-hosted aquifers and enrichment of novel symbionts in the deep terrestrial subsurface.</title>
        <authorList>
            <person name="Probst A.J."/>
            <person name="Ladd B."/>
            <person name="Jarett J.K."/>
            <person name="Geller-Mcgrath D.E."/>
            <person name="Sieber C.M.K."/>
            <person name="Emerson J.B."/>
            <person name="Anantharaman K."/>
            <person name="Thomas B.C."/>
            <person name="Malmstrom R."/>
            <person name="Stieglmeier M."/>
            <person name="Klingl A."/>
            <person name="Woyke T."/>
            <person name="Ryan C.M."/>
            <person name="Banfield J.F."/>
        </authorList>
    </citation>
    <scope>NUCLEOTIDE SEQUENCE [LARGE SCALE GENOMIC DNA]</scope>
</reference>
<organism evidence="1 2">
    <name type="scientific">Candidatus Nomurabacteria bacterium CG10_big_fil_rev_8_21_14_0_10_03_31_7</name>
    <dbReference type="NCBI Taxonomy" id="1974730"/>
    <lineage>
        <taxon>Bacteria</taxon>
        <taxon>Candidatus Nomuraibacteriota</taxon>
    </lineage>
</organism>
<dbReference type="AlphaFoldDB" id="A0A2J0JI10"/>
<gene>
    <name evidence="1" type="ORF">COU48_01405</name>
</gene>
<accession>A0A2J0JI10</accession>